<feature type="transmembrane region" description="Helical" evidence="1">
    <location>
        <begin position="108"/>
        <end position="129"/>
    </location>
</feature>
<keyword evidence="1" id="KW-1133">Transmembrane helix</keyword>
<proteinExistence type="predicted"/>
<keyword evidence="3" id="KW-1185">Reference proteome</keyword>
<evidence type="ECO:0000256" key="1">
    <source>
        <dbReference type="SAM" id="Phobius"/>
    </source>
</evidence>
<dbReference type="AlphaFoldDB" id="A0A895YCL7"/>
<name>A0A895YCL7_9ACTN</name>
<evidence type="ECO:0000313" key="2">
    <source>
        <dbReference type="EMBL" id="QSB15574.1"/>
    </source>
</evidence>
<reference evidence="2" key="1">
    <citation type="submission" date="2021-02" db="EMBL/GenBank/DDBJ databases">
        <title>Natrosporangium hydrolyticum gen. nov., sp. nov, a haloalkaliphilic actinobacterium from a soda solonchak soil.</title>
        <authorList>
            <person name="Sorokin D.Y."/>
            <person name="Khijniak T.V."/>
            <person name="Zakharycheva A.P."/>
            <person name="Boueva O.V."/>
            <person name="Ariskina E.V."/>
            <person name="Hahnke R.L."/>
            <person name="Bunk B."/>
            <person name="Sproer C."/>
            <person name="Schumann P."/>
            <person name="Evtushenko L.I."/>
            <person name="Kublanov I.V."/>
        </authorList>
    </citation>
    <scope>NUCLEOTIDE SEQUENCE</scope>
    <source>
        <strain evidence="2">DSM 106523</strain>
    </source>
</reference>
<feature type="transmembrane region" description="Helical" evidence="1">
    <location>
        <begin position="54"/>
        <end position="76"/>
    </location>
</feature>
<feature type="transmembrane region" description="Helical" evidence="1">
    <location>
        <begin position="83"/>
        <end position="102"/>
    </location>
</feature>
<protein>
    <submittedName>
        <fullName evidence="2">Uncharacterized protein</fullName>
    </submittedName>
</protein>
<dbReference type="Proteomes" id="UP000662857">
    <property type="component" value="Chromosome"/>
</dbReference>
<keyword evidence="1" id="KW-0472">Membrane</keyword>
<organism evidence="2 3">
    <name type="scientific">Natronosporangium hydrolyticum</name>
    <dbReference type="NCBI Taxonomy" id="2811111"/>
    <lineage>
        <taxon>Bacteria</taxon>
        <taxon>Bacillati</taxon>
        <taxon>Actinomycetota</taxon>
        <taxon>Actinomycetes</taxon>
        <taxon>Micromonosporales</taxon>
        <taxon>Micromonosporaceae</taxon>
        <taxon>Natronosporangium</taxon>
    </lineage>
</organism>
<sequence length="150" mass="15874">MSLLTVRRPGVVTFVAVVVLIQAVMAAAVALVTIGLAGDDRVQSATGLGTAGLVWTGIVEALVAVVLFVVAGGLLSGAQGARLFVAIVEGIRMVTAVIFMIVYHTGGYLYNAVIAVIIGLFVLWALYVYPSSDEYFRRSIPERDFSGRPE</sequence>
<dbReference type="EMBL" id="CP070499">
    <property type="protein sequence ID" value="QSB15574.1"/>
    <property type="molecule type" value="Genomic_DNA"/>
</dbReference>
<evidence type="ECO:0000313" key="3">
    <source>
        <dbReference type="Proteomes" id="UP000662857"/>
    </source>
</evidence>
<feature type="transmembrane region" description="Helical" evidence="1">
    <location>
        <begin position="12"/>
        <end position="34"/>
    </location>
</feature>
<dbReference type="RefSeq" id="WP_239677752.1">
    <property type="nucleotide sequence ID" value="NZ_CP070499.1"/>
</dbReference>
<dbReference type="KEGG" id="nhy:JQS43_04275"/>
<gene>
    <name evidence="2" type="ORF">JQS43_04275</name>
</gene>
<accession>A0A895YCL7</accession>
<keyword evidence="1" id="KW-0812">Transmembrane</keyword>